<name>A0A382PYC2_9ZZZZ</name>
<protein>
    <submittedName>
        <fullName evidence="1">Uncharacterized protein</fullName>
    </submittedName>
</protein>
<sequence length="65" mass="7448">MDDKNYVPFAERQKNSLGGRLDEALKQYSVVKVGNANGAIHGKDYREMKKLILDTFYAKDDRNDP</sequence>
<reference evidence="1" key="1">
    <citation type="submission" date="2018-05" db="EMBL/GenBank/DDBJ databases">
        <authorList>
            <person name="Lanie J.A."/>
            <person name="Ng W.-L."/>
            <person name="Kazmierczak K.M."/>
            <person name="Andrzejewski T.M."/>
            <person name="Davidsen T.M."/>
            <person name="Wayne K.J."/>
            <person name="Tettelin H."/>
            <person name="Glass J.I."/>
            <person name="Rusch D."/>
            <person name="Podicherti R."/>
            <person name="Tsui H.-C.T."/>
            <person name="Winkler M.E."/>
        </authorList>
    </citation>
    <scope>NUCLEOTIDE SEQUENCE</scope>
</reference>
<dbReference type="EMBL" id="UINC01110343">
    <property type="protein sequence ID" value="SVC77790.1"/>
    <property type="molecule type" value="Genomic_DNA"/>
</dbReference>
<dbReference type="AlphaFoldDB" id="A0A382PYC2"/>
<organism evidence="1">
    <name type="scientific">marine metagenome</name>
    <dbReference type="NCBI Taxonomy" id="408172"/>
    <lineage>
        <taxon>unclassified sequences</taxon>
        <taxon>metagenomes</taxon>
        <taxon>ecological metagenomes</taxon>
    </lineage>
</organism>
<proteinExistence type="predicted"/>
<evidence type="ECO:0000313" key="1">
    <source>
        <dbReference type="EMBL" id="SVC77790.1"/>
    </source>
</evidence>
<accession>A0A382PYC2</accession>
<gene>
    <name evidence="1" type="ORF">METZ01_LOCUS330644</name>
</gene>